<keyword evidence="1" id="KW-0862">Zinc</keyword>
<dbReference type="InterPro" id="IPR011333">
    <property type="entry name" value="SKP1/BTB/POZ_sf"/>
</dbReference>
<dbReference type="InterPro" id="IPR001607">
    <property type="entry name" value="Znf_UBP"/>
</dbReference>
<dbReference type="SMR" id="A0A7I8WGA1"/>
<keyword evidence="5" id="KW-1185">Reference proteome</keyword>
<dbReference type="SUPFAM" id="SSF57850">
    <property type="entry name" value="RING/U-box"/>
    <property type="match status" value="1"/>
</dbReference>
<keyword evidence="1" id="KW-0479">Metal-binding</keyword>
<evidence type="ECO:0000313" key="5">
    <source>
        <dbReference type="Proteomes" id="UP000659654"/>
    </source>
</evidence>
<keyword evidence="1" id="KW-0863">Zinc-finger</keyword>
<dbReference type="Pfam" id="PF00651">
    <property type="entry name" value="BTB"/>
    <property type="match status" value="1"/>
</dbReference>
<sequence>MALQMERQLGRLEYQIERLKYKVSKVAPFEDELFNDPRVSNLKINVGTTTFYVCKHQLAKKSPVFKSMFLSGLKEAEEGVLELHDDPVAVEAMLKHVYMNSKINDLQLAMNVLPLAHRYDLSDLMNECELAILNGISDESAEQTLDLARKFDLKLVFAKSCQHLLLNADLGSATNADLGSETSCPHVATVSSGNRWPNRSSPCETCGDGKAAYACLVCQRAFCGGYTYGHAMEHYEDTKHSMVIRLSDLFVWCYSCASTVNSRKLDETKDYIFQVQFRSL</sequence>
<dbReference type="EMBL" id="CAJFCV020000003">
    <property type="protein sequence ID" value="CAG9111236.1"/>
    <property type="molecule type" value="Genomic_DNA"/>
</dbReference>
<evidence type="ECO:0000313" key="4">
    <source>
        <dbReference type="EMBL" id="CAD5222846.1"/>
    </source>
</evidence>
<evidence type="ECO:0000256" key="1">
    <source>
        <dbReference type="PROSITE-ProRule" id="PRU00502"/>
    </source>
</evidence>
<dbReference type="InterPro" id="IPR013083">
    <property type="entry name" value="Znf_RING/FYVE/PHD"/>
</dbReference>
<dbReference type="PANTHER" id="PTHR24413">
    <property type="entry name" value="SPECKLE-TYPE POZ PROTEIN"/>
    <property type="match status" value="1"/>
</dbReference>
<accession>A0A7I8WGA1</accession>
<dbReference type="Pfam" id="PF02148">
    <property type="entry name" value="zf-UBP"/>
    <property type="match status" value="1"/>
</dbReference>
<evidence type="ECO:0000259" key="2">
    <source>
        <dbReference type="PROSITE" id="PS50097"/>
    </source>
</evidence>
<dbReference type="EMBL" id="CAJFDI010000003">
    <property type="protein sequence ID" value="CAD5222846.1"/>
    <property type="molecule type" value="Genomic_DNA"/>
</dbReference>
<dbReference type="Gene3D" id="3.30.710.10">
    <property type="entry name" value="Potassium Channel Kv1.1, Chain A"/>
    <property type="match status" value="1"/>
</dbReference>
<reference evidence="4" key="1">
    <citation type="submission" date="2020-09" db="EMBL/GenBank/DDBJ databases">
        <authorList>
            <person name="Kikuchi T."/>
        </authorList>
    </citation>
    <scope>NUCLEOTIDE SEQUENCE</scope>
    <source>
        <strain evidence="4">Ka4C1</strain>
    </source>
</reference>
<protein>
    <submittedName>
        <fullName evidence="4">(pine wood nematode) hypothetical protein</fullName>
    </submittedName>
</protein>
<feature type="domain" description="BTB" evidence="2">
    <location>
        <begin position="40"/>
        <end position="98"/>
    </location>
</feature>
<name>A0A7I8WGA1_BURXY</name>
<gene>
    <name evidence="4" type="ORF">BXYJ_LOCUS7683</name>
</gene>
<dbReference type="InterPro" id="IPR000210">
    <property type="entry name" value="BTB/POZ_dom"/>
</dbReference>
<dbReference type="SMART" id="SM00225">
    <property type="entry name" value="BTB"/>
    <property type="match status" value="1"/>
</dbReference>
<evidence type="ECO:0000259" key="3">
    <source>
        <dbReference type="PROSITE" id="PS50271"/>
    </source>
</evidence>
<dbReference type="GO" id="GO:0008270">
    <property type="term" value="F:zinc ion binding"/>
    <property type="evidence" value="ECO:0007669"/>
    <property type="project" value="UniProtKB-KW"/>
</dbReference>
<dbReference type="PROSITE" id="PS50271">
    <property type="entry name" value="ZF_UBP"/>
    <property type="match status" value="1"/>
</dbReference>
<organism evidence="4 5">
    <name type="scientific">Bursaphelenchus xylophilus</name>
    <name type="common">Pinewood nematode worm</name>
    <name type="synonym">Aphelenchoides xylophilus</name>
    <dbReference type="NCBI Taxonomy" id="6326"/>
    <lineage>
        <taxon>Eukaryota</taxon>
        <taxon>Metazoa</taxon>
        <taxon>Ecdysozoa</taxon>
        <taxon>Nematoda</taxon>
        <taxon>Chromadorea</taxon>
        <taxon>Rhabditida</taxon>
        <taxon>Tylenchina</taxon>
        <taxon>Tylenchomorpha</taxon>
        <taxon>Aphelenchoidea</taxon>
        <taxon>Aphelenchoididae</taxon>
        <taxon>Bursaphelenchus</taxon>
    </lineage>
</organism>
<dbReference type="SMART" id="SM00290">
    <property type="entry name" value="ZnF_UBP"/>
    <property type="match status" value="1"/>
</dbReference>
<proteinExistence type="predicted"/>
<dbReference type="AlphaFoldDB" id="A0A7I8WGA1"/>
<dbReference type="Gene3D" id="3.30.40.10">
    <property type="entry name" value="Zinc/RING finger domain, C3HC4 (zinc finger)"/>
    <property type="match status" value="1"/>
</dbReference>
<dbReference type="Proteomes" id="UP000659654">
    <property type="component" value="Unassembled WGS sequence"/>
</dbReference>
<dbReference type="PROSITE" id="PS50097">
    <property type="entry name" value="BTB"/>
    <property type="match status" value="1"/>
</dbReference>
<feature type="domain" description="UBP-type" evidence="3">
    <location>
        <begin position="182"/>
        <end position="276"/>
    </location>
</feature>
<comment type="caution">
    <text evidence="4">The sequence shown here is derived from an EMBL/GenBank/DDBJ whole genome shotgun (WGS) entry which is preliminary data.</text>
</comment>
<dbReference type="OrthoDB" id="6359816at2759"/>
<dbReference type="Proteomes" id="UP000582659">
    <property type="component" value="Unassembled WGS sequence"/>
</dbReference>
<dbReference type="SUPFAM" id="SSF54695">
    <property type="entry name" value="POZ domain"/>
    <property type="match status" value="1"/>
</dbReference>